<keyword evidence="8" id="KW-1185">Reference proteome</keyword>
<feature type="transmembrane region" description="Helical" evidence="5">
    <location>
        <begin position="55"/>
        <end position="75"/>
    </location>
</feature>
<proteinExistence type="predicted"/>
<evidence type="ECO:0000256" key="4">
    <source>
        <dbReference type="ARBA" id="ARBA00023136"/>
    </source>
</evidence>
<feature type="transmembrane region" description="Helical" evidence="5">
    <location>
        <begin position="142"/>
        <end position="163"/>
    </location>
</feature>
<dbReference type="PANTHER" id="PTHR38480">
    <property type="entry name" value="SLR0254 PROTEIN"/>
    <property type="match status" value="1"/>
</dbReference>
<feature type="domain" description="RDD" evidence="6">
    <location>
        <begin position="49"/>
        <end position="176"/>
    </location>
</feature>
<dbReference type="AlphaFoldDB" id="A0A3N4GTI5"/>
<dbReference type="Proteomes" id="UP000267536">
    <property type="component" value="Unassembled WGS sequence"/>
</dbReference>
<dbReference type="Pfam" id="PF06271">
    <property type="entry name" value="RDD"/>
    <property type="match status" value="1"/>
</dbReference>
<keyword evidence="4 5" id="KW-0472">Membrane</keyword>
<evidence type="ECO:0000259" key="6">
    <source>
        <dbReference type="Pfam" id="PF06271"/>
    </source>
</evidence>
<dbReference type="RefSeq" id="WP_123927022.1">
    <property type="nucleotide sequence ID" value="NZ_JBPSDP010000004.1"/>
</dbReference>
<evidence type="ECO:0000256" key="1">
    <source>
        <dbReference type="ARBA" id="ARBA00004141"/>
    </source>
</evidence>
<evidence type="ECO:0000256" key="5">
    <source>
        <dbReference type="SAM" id="Phobius"/>
    </source>
</evidence>
<comment type="caution">
    <text evidence="7">The sequence shown here is derived from an EMBL/GenBank/DDBJ whole genome shotgun (WGS) entry which is preliminary data.</text>
</comment>
<accession>A0A3N4GTI5</accession>
<protein>
    <submittedName>
        <fullName evidence="7">RDD family protein</fullName>
    </submittedName>
</protein>
<gene>
    <name evidence="7" type="ORF">EF294_06450</name>
</gene>
<evidence type="ECO:0000313" key="7">
    <source>
        <dbReference type="EMBL" id="RPA64757.1"/>
    </source>
</evidence>
<keyword evidence="3 5" id="KW-1133">Transmembrane helix</keyword>
<organism evidence="7 8">
    <name type="scientific">Gordonia oryzae</name>
    <dbReference type="NCBI Taxonomy" id="2487349"/>
    <lineage>
        <taxon>Bacteria</taxon>
        <taxon>Bacillati</taxon>
        <taxon>Actinomycetota</taxon>
        <taxon>Actinomycetes</taxon>
        <taxon>Mycobacteriales</taxon>
        <taxon>Gordoniaceae</taxon>
        <taxon>Gordonia</taxon>
    </lineage>
</organism>
<evidence type="ECO:0000256" key="2">
    <source>
        <dbReference type="ARBA" id="ARBA00022692"/>
    </source>
</evidence>
<dbReference type="OrthoDB" id="9787732at2"/>
<reference evidence="7 8" key="1">
    <citation type="submission" date="2018-11" db="EMBL/GenBank/DDBJ databases">
        <title>Draft genome sequence of Gordonia sp. RS15-1S isolated from rice stems.</title>
        <authorList>
            <person name="Muangham S."/>
        </authorList>
    </citation>
    <scope>NUCLEOTIDE SEQUENCE [LARGE SCALE GENOMIC DNA]</scope>
    <source>
        <strain evidence="7 8">RS15-1S</strain>
    </source>
</reference>
<name>A0A3N4GTI5_9ACTN</name>
<dbReference type="GO" id="GO:0016020">
    <property type="term" value="C:membrane"/>
    <property type="evidence" value="ECO:0007669"/>
    <property type="project" value="UniProtKB-SubCell"/>
</dbReference>
<dbReference type="PANTHER" id="PTHR38480:SF1">
    <property type="entry name" value="SLR0254 PROTEIN"/>
    <property type="match status" value="1"/>
</dbReference>
<dbReference type="EMBL" id="RKMH01000004">
    <property type="protein sequence ID" value="RPA64757.1"/>
    <property type="molecule type" value="Genomic_DNA"/>
</dbReference>
<sequence length="289" mass="31605">MWRMYPQQMPYSVRPYPPVTWGRGGLGTVGVGRDDQVSGEAVALDLPAASFGLRILSGVIDLILGYLVLILGVYLSFKLAYDVDDALFGACLTVSTVIAFATVPTTWETLTRGKTLGHVILGLRTVRDDAGPIRFRHALTRAMIGVVEIYTFFGVPAMICAAVNRRNKRIGDLVAGTYVIRERFTISLPEPIPMPPALVPWARAADIAALPDPLAVSVRQFLTRREAYSPAARSALAERLIFAIAPFVAPAPPPQAPTEDVLAAVMAARRERDSARLAREDRLRTRLLR</sequence>
<dbReference type="InterPro" id="IPR010432">
    <property type="entry name" value="RDD"/>
</dbReference>
<keyword evidence="2 5" id="KW-0812">Transmembrane</keyword>
<evidence type="ECO:0000256" key="3">
    <source>
        <dbReference type="ARBA" id="ARBA00022989"/>
    </source>
</evidence>
<evidence type="ECO:0000313" key="8">
    <source>
        <dbReference type="Proteomes" id="UP000267536"/>
    </source>
</evidence>
<comment type="subcellular location">
    <subcellularLocation>
        <location evidence="1">Membrane</location>
        <topology evidence="1">Multi-pass membrane protein</topology>
    </subcellularLocation>
</comment>
<feature type="transmembrane region" description="Helical" evidence="5">
    <location>
        <begin position="87"/>
        <end position="107"/>
    </location>
</feature>